<accession>A0A1I3DM91</accession>
<dbReference type="EMBL" id="FOQT01000001">
    <property type="protein sequence ID" value="SFH87816.1"/>
    <property type="molecule type" value="Genomic_DNA"/>
</dbReference>
<organism evidence="1 2">
    <name type="scientific">Halpernia frigidisoli</name>
    <dbReference type="NCBI Taxonomy" id="1125876"/>
    <lineage>
        <taxon>Bacteria</taxon>
        <taxon>Pseudomonadati</taxon>
        <taxon>Bacteroidota</taxon>
        <taxon>Flavobacteriia</taxon>
        <taxon>Flavobacteriales</taxon>
        <taxon>Weeksellaceae</taxon>
        <taxon>Chryseobacterium group</taxon>
        <taxon>Halpernia</taxon>
    </lineage>
</organism>
<dbReference type="STRING" id="1125876.SAMN05443292_0573"/>
<dbReference type="Pfam" id="PF19781">
    <property type="entry name" value="DUF6266"/>
    <property type="match status" value="1"/>
</dbReference>
<dbReference type="InterPro" id="IPR046233">
    <property type="entry name" value="DUF6266"/>
</dbReference>
<dbReference type="RefSeq" id="WP_090078641.1">
    <property type="nucleotide sequence ID" value="NZ_FOQT01000001.1"/>
</dbReference>
<keyword evidence="2" id="KW-1185">Reference proteome</keyword>
<evidence type="ECO:0000313" key="2">
    <source>
        <dbReference type="Proteomes" id="UP000198931"/>
    </source>
</evidence>
<evidence type="ECO:0000313" key="1">
    <source>
        <dbReference type="EMBL" id="SFH87816.1"/>
    </source>
</evidence>
<proteinExistence type="predicted"/>
<dbReference type="AlphaFoldDB" id="A0A1I3DM91"/>
<sequence>MATITKGILGGISGTIGTVVGANFRGKDILRSRPKKSSKLPTEKQLLQQAKFKLVVQFMQPLKFIQSRYFGQNSGAKSRVNLAVSYMLDNAISVVLGVPELLYNKVLITKGDLAGFQNLTAAPVAGQKIEFNWVDNSLQGNASADDIVNVVCYSEDLGNFEIFQNIAVRGDLSAEMTLPLSYQAKAVSVWVYFNNTKENLACNSNYVGLLTIL</sequence>
<dbReference type="OrthoDB" id="821958at2"/>
<reference evidence="1 2" key="1">
    <citation type="submission" date="2016-10" db="EMBL/GenBank/DDBJ databases">
        <authorList>
            <person name="de Groot N.N."/>
        </authorList>
    </citation>
    <scope>NUCLEOTIDE SEQUENCE [LARGE SCALE GENOMIC DNA]</scope>
    <source>
        <strain evidence="1 2">DSM 26000</strain>
    </source>
</reference>
<gene>
    <name evidence="1" type="ORF">SAMN05443292_0573</name>
</gene>
<name>A0A1I3DM91_9FLAO</name>
<protein>
    <submittedName>
        <fullName evidence="1">Uncharacterized protein</fullName>
    </submittedName>
</protein>
<dbReference type="Proteomes" id="UP000198931">
    <property type="component" value="Unassembled WGS sequence"/>
</dbReference>